<dbReference type="EMBL" id="QQXK01000010">
    <property type="protein sequence ID" value="RII42607.1"/>
    <property type="molecule type" value="Genomic_DNA"/>
</dbReference>
<evidence type="ECO:0000313" key="4">
    <source>
        <dbReference type="Proteomes" id="UP000265419"/>
    </source>
</evidence>
<dbReference type="Pfam" id="PF18614">
    <property type="entry name" value="RNase_II_C_S1"/>
    <property type="match status" value="1"/>
</dbReference>
<feature type="domain" description="RNB" evidence="2">
    <location>
        <begin position="51"/>
        <end position="367"/>
    </location>
</feature>
<feature type="compositionally biased region" description="Low complexity" evidence="1">
    <location>
        <begin position="430"/>
        <end position="444"/>
    </location>
</feature>
<evidence type="ECO:0000259" key="2">
    <source>
        <dbReference type="SMART" id="SM00955"/>
    </source>
</evidence>
<organism evidence="3 4">
    <name type="scientific">Galactobacter valiniphilus</name>
    <dbReference type="NCBI Taxonomy" id="2676122"/>
    <lineage>
        <taxon>Bacteria</taxon>
        <taxon>Bacillati</taxon>
        <taxon>Actinomycetota</taxon>
        <taxon>Actinomycetes</taxon>
        <taxon>Micrococcales</taxon>
        <taxon>Micrococcaceae</taxon>
        <taxon>Galactobacter</taxon>
    </lineage>
</organism>
<accession>A0A399JDF8</accession>
<dbReference type="GO" id="GO:0003723">
    <property type="term" value="F:RNA binding"/>
    <property type="evidence" value="ECO:0007669"/>
    <property type="project" value="InterPro"/>
</dbReference>
<dbReference type="InterPro" id="IPR012340">
    <property type="entry name" value="NA-bd_OB-fold"/>
</dbReference>
<evidence type="ECO:0000313" key="3">
    <source>
        <dbReference type="EMBL" id="RII42607.1"/>
    </source>
</evidence>
<sequence>MRHAYLRLSEVATALRDSLETAAAASGLSAAYPPAAVAEAEAAVSAYALPELDLLGIPFVTIDPEGSTDLDQALWIEDEGTGWRVHYAIADVPGFVPVGTELDAETRRRGETAYLPQGRIPLHPEVISEGAGSLLEGQERGAYVWELLVAADGASTLASLRHARVRSREQLSYPEAQRRLEAGDALMLRLHAFGEARRADEARRGGANLSLPEQEIVPAEGGGYRLRSRVPLPIEEDNAQVSLLTGITAAAVMLEAGVGLLRTMPAPDPEAERRFRQVTALLGHPWEQGQGYGAYLRTLDVSDPRQLAIMHAAGGLFRGAGYTAFDGAAPAQPQQAAVAAPYAHVTAPLRRLVDRFGLVLCHAHVNAAPIPAWVREALPTLPEAMKAAGSAVNSAERRSLDIVEAFLLQGREGERFEAVVTEGRLPSPAPSAAQAPQGAPAAGPRSTGSVKVTLLDPPVEARAEGVAESGSLVTLELVSADIASATIRLCVVDPA</sequence>
<feature type="region of interest" description="Disordered" evidence="1">
    <location>
        <begin position="425"/>
        <end position="451"/>
    </location>
</feature>
<dbReference type="InterPro" id="IPR050180">
    <property type="entry name" value="RNR_Ribonuclease"/>
</dbReference>
<dbReference type="Pfam" id="PF00773">
    <property type="entry name" value="RNB"/>
    <property type="match status" value="1"/>
</dbReference>
<name>A0A399JDF8_9MICC</name>
<proteinExistence type="predicted"/>
<gene>
    <name evidence="3" type="ORF">DWB68_06595</name>
</gene>
<dbReference type="GO" id="GO:0004540">
    <property type="term" value="F:RNA nuclease activity"/>
    <property type="evidence" value="ECO:0007669"/>
    <property type="project" value="InterPro"/>
</dbReference>
<dbReference type="SUPFAM" id="SSF50249">
    <property type="entry name" value="Nucleic acid-binding proteins"/>
    <property type="match status" value="1"/>
</dbReference>
<dbReference type="PANTHER" id="PTHR23355">
    <property type="entry name" value="RIBONUCLEASE"/>
    <property type="match status" value="1"/>
</dbReference>
<dbReference type="InterPro" id="IPR040596">
    <property type="entry name" value="RNase_II_C_S1"/>
</dbReference>
<dbReference type="AlphaFoldDB" id="A0A399JDF8"/>
<dbReference type="Proteomes" id="UP000265419">
    <property type="component" value="Unassembled WGS sequence"/>
</dbReference>
<dbReference type="GO" id="GO:0006402">
    <property type="term" value="P:mRNA catabolic process"/>
    <property type="evidence" value="ECO:0007669"/>
    <property type="project" value="TreeGrafter"/>
</dbReference>
<evidence type="ECO:0000256" key="1">
    <source>
        <dbReference type="SAM" id="MobiDB-lite"/>
    </source>
</evidence>
<reference evidence="3 4" key="1">
    <citation type="submission" date="2018-07" db="EMBL/GenBank/DDBJ databases">
        <title>Arthrobacter sp. nov., isolated from raw cow's milk with high bacterial count.</title>
        <authorList>
            <person name="Hahne J."/>
            <person name="Isele D."/>
            <person name="Lipski A."/>
        </authorList>
    </citation>
    <scope>NUCLEOTIDE SEQUENCE [LARGE SCALE GENOMIC DNA]</scope>
    <source>
        <strain evidence="3 4">JZ R-35</strain>
    </source>
</reference>
<dbReference type="PANTHER" id="PTHR23355:SF9">
    <property type="entry name" value="DIS3-LIKE EXONUCLEASE 2"/>
    <property type="match status" value="1"/>
</dbReference>
<dbReference type="RefSeq" id="WP_119424350.1">
    <property type="nucleotide sequence ID" value="NZ_QQXK01000010.1"/>
</dbReference>
<dbReference type="SMART" id="SM00955">
    <property type="entry name" value="RNB"/>
    <property type="match status" value="1"/>
</dbReference>
<dbReference type="InterPro" id="IPR001900">
    <property type="entry name" value="RNase_II/R"/>
</dbReference>
<comment type="caution">
    <text evidence="3">The sequence shown here is derived from an EMBL/GenBank/DDBJ whole genome shotgun (WGS) entry which is preliminary data.</text>
</comment>
<dbReference type="GO" id="GO:0005829">
    <property type="term" value="C:cytosol"/>
    <property type="evidence" value="ECO:0007669"/>
    <property type="project" value="TreeGrafter"/>
</dbReference>
<keyword evidence="4" id="KW-1185">Reference proteome</keyword>
<protein>
    <submittedName>
        <fullName evidence="3">RNB domain-containing ribonuclease</fullName>
    </submittedName>
</protein>